<accession>A0A654B4R3</accession>
<proteinExistence type="predicted"/>
<dbReference type="EMBL" id="CABWMV010000007">
    <property type="protein sequence ID" value="VXC75378.1"/>
    <property type="molecule type" value="Genomic_DNA"/>
</dbReference>
<dbReference type="AlphaFoldDB" id="A0A654B4R3"/>
<evidence type="ECO:0000313" key="1">
    <source>
        <dbReference type="EMBL" id="VXC75378.1"/>
    </source>
</evidence>
<name>A0A654B4R3_SPHMU</name>
<evidence type="ECO:0000313" key="2">
    <source>
        <dbReference type="Proteomes" id="UP000432350"/>
    </source>
</evidence>
<protein>
    <submittedName>
        <fullName evidence="1">Uncharacterized protein</fullName>
    </submittedName>
</protein>
<gene>
    <name evidence="1" type="ORF">SPHINGO8BC_150811</name>
</gene>
<dbReference type="Proteomes" id="UP000432350">
    <property type="component" value="Unassembled WGS sequence"/>
</dbReference>
<organism evidence="1 2">
    <name type="scientific">Sphingobacterium multivorum</name>
    <dbReference type="NCBI Taxonomy" id="28454"/>
    <lineage>
        <taxon>Bacteria</taxon>
        <taxon>Pseudomonadati</taxon>
        <taxon>Bacteroidota</taxon>
        <taxon>Sphingobacteriia</taxon>
        <taxon>Sphingobacteriales</taxon>
        <taxon>Sphingobacteriaceae</taxon>
        <taxon>Sphingobacterium</taxon>
    </lineage>
</organism>
<reference evidence="1 2" key="1">
    <citation type="submission" date="2019-10" db="EMBL/GenBank/DDBJ databases">
        <authorList>
            <person name="Karimi E."/>
        </authorList>
    </citation>
    <scope>NUCLEOTIDE SEQUENCE [LARGE SCALE GENOMIC DNA]</scope>
    <source>
        <strain evidence="1 2">Sphingobacterium sp. 8BC</strain>
    </source>
</reference>
<sequence>MNLILNGYRLFKMGIVRLQMYLVCPDKIVNFHKKLVPLLNYIILLTIAYKQTGLP</sequence>